<evidence type="ECO:0000256" key="2">
    <source>
        <dbReference type="ARBA" id="ARBA00022703"/>
    </source>
</evidence>
<evidence type="ECO:0000313" key="15">
    <source>
        <dbReference type="Proteomes" id="UP000694402"/>
    </source>
</evidence>
<keyword evidence="3" id="KW-0732">Signal</keyword>
<keyword evidence="7" id="KW-0675">Receptor</keyword>
<dbReference type="Gene3D" id="1.10.533.10">
    <property type="entry name" value="Death Domain, Fas"/>
    <property type="match status" value="1"/>
</dbReference>
<keyword evidence="15" id="KW-1185">Reference proteome</keyword>
<feature type="repeat" description="TNFR-Cys" evidence="9">
    <location>
        <begin position="113"/>
        <end position="154"/>
    </location>
</feature>
<dbReference type="InterPro" id="IPR052491">
    <property type="entry name" value="TNFRSF10"/>
</dbReference>
<evidence type="ECO:0000256" key="7">
    <source>
        <dbReference type="ARBA" id="ARBA00023170"/>
    </source>
</evidence>
<sequence length="485" mass="53488">MFDERGTFRRLEIAPKDEPVEFHNFSMMSSKEALSLKVVVFLLCSGLACCGAELRGVLAAQWSGDDRNRTQRHKTCVENQQYRHQDLCCLNCQAGTFVGGACDRDMEQGRCLPCDHGHTYTEHSNGMNHCLPCTHCRKDQSKTVPCTSTTDTQCQCRAGTFCVPEQACEVCKRCAKCKVGEGEVKKCTPISNTLCRKLDVSPTLHLPTLPTPAPSSPRTIATPLVILLLLFLLSIGIGVWLWIKKPCTFQPVCLSGSDSRCDSNEIVKIPIDESGPTAEERQNSQNAGLEEEEAEEVRPESRPLLQETQGRLIKASPPLNLGEDEDRGLGDSLPNTTSSSQTSLSALPTAGAASSSSSPRHSPSTQRLQPTAGDDPLQKRLVPLQGDETSLKKSFDLFDECLDVRIHNKFFRYIGVNDNHIKMAERALPGDKVYDLLKNWMQKEGLKADINALLQALLSLDQRRSAESIALAAIKRGYYKHADTP</sequence>
<keyword evidence="4" id="KW-0677">Repeat</keyword>
<name>A0AAZ3NZ83_ONCTS</name>
<reference evidence="15" key="1">
    <citation type="journal article" date="2018" name="PLoS ONE">
        <title>Chinook salmon (Oncorhynchus tshawytscha) genome and transcriptome.</title>
        <authorList>
            <person name="Christensen K.A."/>
            <person name="Leong J.S."/>
            <person name="Sakhrani D."/>
            <person name="Biagi C.A."/>
            <person name="Minkley D.R."/>
            <person name="Withler R.E."/>
            <person name="Rondeau E.B."/>
            <person name="Koop B.F."/>
            <person name="Devlin R.H."/>
        </authorList>
    </citation>
    <scope>NUCLEOTIDE SEQUENCE [LARGE SCALE GENOMIC DNA]</scope>
</reference>
<feature type="domain" description="Death" evidence="12">
    <location>
        <begin position="409"/>
        <end position="473"/>
    </location>
</feature>
<evidence type="ECO:0000256" key="10">
    <source>
        <dbReference type="SAM" id="MobiDB-lite"/>
    </source>
</evidence>
<dbReference type="GO" id="GO:0004888">
    <property type="term" value="F:transmembrane signaling receptor activity"/>
    <property type="evidence" value="ECO:0007669"/>
    <property type="project" value="UniProtKB-ARBA"/>
</dbReference>
<comment type="caution">
    <text evidence="9">Lacks conserved residue(s) required for the propagation of feature annotation.</text>
</comment>
<comment type="subcellular location">
    <subcellularLocation>
        <location evidence="1">Membrane</location>
    </subcellularLocation>
</comment>
<evidence type="ECO:0000256" key="8">
    <source>
        <dbReference type="ARBA" id="ARBA00023180"/>
    </source>
</evidence>
<feature type="compositionally biased region" description="Low complexity" evidence="10">
    <location>
        <begin position="332"/>
        <end position="365"/>
    </location>
</feature>
<dbReference type="SUPFAM" id="SSF47986">
    <property type="entry name" value="DEATH domain"/>
    <property type="match status" value="1"/>
</dbReference>
<dbReference type="InterPro" id="IPR000488">
    <property type="entry name" value="Death_dom"/>
</dbReference>
<dbReference type="InterPro" id="IPR034024">
    <property type="entry name" value="TNFRSF10_N"/>
</dbReference>
<keyword evidence="11" id="KW-0812">Transmembrane</keyword>
<keyword evidence="5 11" id="KW-0472">Membrane</keyword>
<protein>
    <recommendedName>
        <fullName evidence="16">Tumor necrosis factor receptor superfamily, member a</fullName>
    </recommendedName>
</protein>
<dbReference type="GO" id="GO:0036462">
    <property type="term" value="P:TRAIL-activated apoptotic signaling pathway"/>
    <property type="evidence" value="ECO:0007669"/>
    <property type="project" value="TreeGrafter"/>
</dbReference>
<dbReference type="InterPro" id="IPR034029">
    <property type="entry name" value="TNFRSF10A/B_death"/>
</dbReference>
<dbReference type="GO" id="GO:0009986">
    <property type="term" value="C:cell surface"/>
    <property type="evidence" value="ECO:0007669"/>
    <property type="project" value="TreeGrafter"/>
</dbReference>
<evidence type="ECO:0000259" key="12">
    <source>
        <dbReference type="PROSITE" id="PS50017"/>
    </source>
</evidence>
<organism evidence="14 15">
    <name type="scientific">Oncorhynchus tshawytscha</name>
    <name type="common">Chinook salmon</name>
    <name type="synonym">Salmo tshawytscha</name>
    <dbReference type="NCBI Taxonomy" id="74940"/>
    <lineage>
        <taxon>Eukaryota</taxon>
        <taxon>Metazoa</taxon>
        <taxon>Chordata</taxon>
        <taxon>Craniata</taxon>
        <taxon>Vertebrata</taxon>
        <taxon>Euteleostomi</taxon>
        <taxon>Actinopterygii</taxon>
        <taxon>Neopterygii</taxon>
        <taxon>Teleostei</taxon>
        <taxon>Protacanthopterygii</taxon>
        <taxon>Salmoniformes</taxon>
        <taxon>Salmonidae</taxon>
        <taxon>Salmoninae</taxon>
        <taxon>Oncorhynchus</taxon>
    </lineage>
</organism>
<dbReference type="Gene3D" id="2.10.50.10">
    <property type="entry name" value="Tumor Necrosis Factor Receptor, subunit A, domain 2"/>
    <property type="match status" value="2"/>
</dbReference>
<dbReference type="GO" id="GO:0005886">
    <property type="term" value="C:plasma membrane"/>
    <property type="evidence" value="ECO:0007669"/>
    <property type="project" value="TreeGrafter"/>
</dbReference>
<feature type="domain" description="TNFR-Cys" evidence="13">
    <location>
        <begin position="113"/>
        <end position="154"/>
    </location>
</feature>
<feature type="disulfide bond" evidence="9">
    <location>
        <begin position="156"/>
        <end position="171"/>
    </location>
</feature>
<feature type="transmembrane region" description="Helical" evidence="11">
    <location>
        <begin position="224"/>
        <end position="243"/>
    </location>
</feature>
<dbReference type="PROSITE" id="PS50017">
    <property type="entry name" value="DEATH_DOMAIN"/>
    <property type="match status" value="1"/>
</dbReference>
<feature type="disulfide bond" evidence="9">
    <location>
        <begin position="177"/>
        <end position="195"/>
    </location>
</feature>
<feature type="disulfide bond" evidence="9">
    <location>
        <begin position="174"/>
        <end position="187"/>
    </location>
</feature>
<evidence type="ECO:0000256" key="5">
    <source>
        <dbReference type="ARBA" id="ARBA00023136"/>
    </source>
</evidence>
<dbReference type="PANTHER" id="PTHR46330:SF6">
    <property type="entry name" value="HEMATOPOIETIC DEATH RECEPTOR-RELATED"/>
    <property type="match status" value="1"/>
</dbReference>
<feature type="region of interest" description="Disordered" evidence="10">
    <location>
        <begin position="269"/>
        <end position="378"/>
    </location>
</feature>
<accession>A0AAZ3NZ83</accession>
<dbReference type="SMART" id="SM00208">
    <property type="entry name" value="TNFR"/>
    <property type="match status" value="3"/>
</dbReference>
<dbReference type="Pfam" id="PF00020">
    <property type="entry name" value="TNFR_c6"/>
    <property type="match status" value="2"/>
</dbReference>
<proteinExistence type="predicted"/>
<evidence type="ECO:0000313" key="14">
    <source>
        <dbReference type="Ensembl" id="ENSOTSP00005108949.1"/>
    </source>
</evidence>
<dbReference type="GeneTree" id="ENSGT00940000165531"/>
<dbReference type="CDD" id="cd08315">
    <property type="entry name" value="Death_TRAILR_DR4_DR5"/>
    <property type="match status" value="1"/>
</dbReference>
<evidence type="ECO:0000256" key="9">
    <source>
        <dbReference type="PROSITE-ProRule" id="PRU00206"/>
    </source>
</evidence>
<dbReference type="Proteomes" id="UP000694402">
    <property type="component" value="Unassembled WGS sequence"/>
</dbReference>
<dbReference type="PANTHER" id="PTHR46330">
    <property type="entry name" value="TUMOR NECROSIS FACTOR RECEPTOR SUPERFAMILY MEMBER 10B"/>
    <property type="match status" value="1"/>
</dbReference>
<dbReference type="Ensembl" id="ENSOTST00005147814.1">
    <property type="protein sequence ID" value="ENSOTSP00005108949.1"/>
    <property type="gene ID" value="ENSOTSG00005070404.1"/>
</dbReference>
<keyword evidence="11" id="KW-1133">Transmembrane helix</keyword>
<keyword evidence="6 9" id="KW-1015">Disulfide bond</keyword>
<feature type="domain" description="TNFR-Cys" evidence="13">
    <location>
        <begin position="155"/>
        <end position="195"/>
    </location>
</feature>
<evidence type="ECO:0000256" key="4">
    <source>
        <dbReference type="ARBA" id="ARBA00022737"/>
    </source>
</evidence>
<evidence type="ECO:0000256" key="6">
    <source>
        <dbReference type="ARBA" id="ARBA00023157"/>
    </source>
</evidence>
<evidence type="ECO:0008006" key="16">
    <source>
        <dbReference type="Google" id="ProtNLM"/>
    </source>
</evidence>
<evidence type="ECO:0000256" key="11">
    <source>
        <dbReference type="SAM" id="Phobius"/>
    </source>
</evidence>
<gene>
    <name evidence="14" type="primary">LOC112220324</name>
</gene>
<dbReference type="Pfam" id="PF00531">
    <property type="entry name" value="Death"/>
    <property type="match status" value="1"/>
</dbReference>
<dbReference type="PROSITE" id="PS50050">
    <property type="entry name" value="TNFR_NGFR_2"/>
    <property type="match status" value="2"/>
</dbReference>
<keyword evidence="2" id="KW-0053">Apoptosis</keyword>
<dbReference type="GO" id="GO:0043065">
    <property type="term" value="P:positive regulation of apoptotic process"/>
    <property type="evidence" value="ECO:0007669"/>
    <property type="project" value="TreeGrafter"/>
</dbReference>
<feature type="disulfide bond" evidence="9">
    <location>
        <begin position="133"/>
        <end position="146"/>
    </location>
</feature>
<dbReference type="InterPro" id="IPR011029">
    <property type="entry name" value="DEATH-like_dom_sf"/>
</dbReference>
<evidence type="ECO:0000256" key="1">
    <source>
        <dbReference type="ARBA" id="ARBA00004370"/>
    </source>
</evidence>
<feature type="disulfide bond" evidence="9">
    <location>
        <begin position="136"/>
        <end position="154"/>
    </location>
</feature>
<keyword evidence="8" id="KW-0325">Glycoprotein</keyword>
<dbReference type="InterPro" id="IPR001368">
    <property type="entry name" value="TNFR/NGFR_Cys_rich_reg"/>
</dbReference>
<reference evidence="14" key="2">
    <citation type="submission" date="2025-08" db="UniProtKB">
        <authorList>
            <consortium name="Ensembl"/>
        </authorList>
    </citation>
    <scope>IDENTIFICATION</scope>
</reference>
<feature type="repeat" description="TNFR-Cys" evidence="9">
    <location>
        <begin position="155"/>
        <end position="195"/>
    </location>
</feature>
<evidence type="ECO:0000259" key="13">
    <source>
        <dbReference type="PROSITE" id="PS50050"/>
    </source>
</evidence>
<evidence type="ECO:0000256" key="3">
    <source>
        <dbReference type="ARBA" id="ARBA00022729"/>
    </source>
</evidence>
<dbReference type="FunFam" id="2.10.50.10:FF:000004">
    <property type="entry name" value="Tumor necrosis factor receptor superfamily member 6"/>
    <property type="match status" value="1"/>
</dbReference>
<dbReference type="AlphaFoldDB" id="A0AAZ3NZ83"/>
<dbReference type="CDD" id="cd10580">
    <property type="entry name" value="TNFRSF10"/>
    <property type="match status" value="1"/>
</dbReference>
<dbReference type="SUPFAM" id="SSF57586">
    <property type="entry name" value="TNF receptor-like"/>
    <property type="match status" value="2"/>
</dbReference>
<reference evidence="14" key="3">
    <citation type="submission" date="2025-09" db="UniProtKB">
        <authorList>
            <consortium name="Ensembl"/>
        </authorList>
    </citation>
    <scope>IDENTIFICATION</scope>
</reference>